<evidence type="ECO:0000259" key="1">
    <source>
        <dbReference type="Pfam" id="PF24718"/>
    </source>
</evidence>
<gene>
    <name evidence="2" type="ORF">BACCOPRO_00638</name>
</gene>
<dbReference type="HOGENOM" id="CLU_195054_0_0_10"/>
<feature type="domain" description="HTH-like" evidence="1">
    <location>
        <begin position="5"/>
        <end position="75"/>
    </location>
</feature>
<organism evidence="2 3">
    <name type="scientific">Phocaeicola coprophilus DSM 18228 = JCM 13818</name>
    <dbReference type="NCBI Taxonomy" id="547042"/>
    <lineage>
        <taxon>Bacteria</taxon>
        <taxon>Pseudomonadati</taxon>
        <taxon>Bacteroidota</taxon>
        <taxon>Bacteroidia</taxon>
        <taxon>Bacteroidales</taxon>
        <taxon>Bacteroidaceae</taxon>
        <taxon>Phocaeicola</taxon>
    </lineage>
</organism>
<comment type="caution">
    <text evidence="2">The sequence shown here is derived from an EMBL/GenBank/DDBJ whole genome shotgun (WGS) entry which is preliminary data.</text>
</comment>
<accession>S0F5H9</accession>
<dbReference type="AlphaFoldDB" id="S0F5H9"/>
<dbReference type="Pfam" id="PF24718">
    <property type="entry name" value="HTH_73"/>
    <property type="match status" value="1"/>
</dbReference>
<dbReference type="RefSeq" id="WP_008140719.1">
    <property type="nucleotide sequence ID" value="NZ_EQ973632.1"/>
</dbReference>
<dbReference type="OrthoDB" id="6267254at2"/>
<protein>
    <recommendedName>
        <fullName evidence="1">HTH-like domain-containing protein</fullName>
    </recommendedName>
</protein>
<dbReference type="EMBL" id="ACBW01000042">
    <property type="protein sequence ID" value="EEF75155.1"/>
    <property type="molecule type" value="Genomic_DNA"/>
</dbReference>
<reference evidence="2 3" key="1">
    <citation type="submission" date="2008-12" db="EMBL/GenBank/DDBJ databases">
        <authorList>
            <person name="Fulton L."/>
            <person name="Clifton S."/>
            <person name="Fulton B."/>
            <person name="Xu J."/>
            <person name="Minx P."/>
            <person name="Pepin K.H."/>
            <person name="Johnson M."/>
            <person name="Bhonagiri V."/>
            <person name="Nash W.E."/>
            <person name="Mardis E.R."/>
            <person name="Wilson R.K."/>
        </authorList>
    </citation>
    <scope>NUCLEOTIDE SEQUENCE [LARGE SCALE GENOMIC DNA]</scope>
    <source>
        <strain evidence="2 3">DSM 18228</strain>
    </source>
</reference>
<evidence type="ECO:0000313" key="2">
    <source>
        <dbReference type="EMBL" id="EEF75155.1"/>
    </source>
</evidence>
<proteinExistence type="predicted"/>
<sequence length="81" mass="9378">MNIIDLAKELDLFYEIGKSRKECNALVQCFGIKYANVIQERGIKPEDIVEKSNLRGTKYATELRKGMKLSKYVCLNENFML</sequence>
<keyword evidence="3" id="KW-1185">Reference proteome</keyword>
<dbReference type="Proteomes" id="UP000014073">
    <property type="component" value="Unassembled WGS sequence"/>
</dbReference>
<dbReference type="GeneID" id="78404866"/>
<dbReference type="STRING" id="547042.BACCOPRO_00638"/>
<dbReference type="InterPro" id="IPR056975">
    <property type="entry name" value="HTH_73"/>
</dbReference>
<evidence type="ECO:0000313" key="3">
    <source>
        <dbReference type="Proteomes" id="UP000014073"/>
    </source>
</evidence>
<name>S0F5H9_9BACT</name>